<accession>A0ABN8RHL6</accession>
<dbReference type="Pfam" id="PF17784">
    <property type="entry name" value="Sulfotransfer_4"/>
    <property type="match status" value="1"/>
</dbReference>
<dbReference type="InterPro" id="IPR040632">
    <property type="entry name" value="Sulfotransfer_4"/>
</dbReference>
<name>A0ABN8RHL6_9CNID</name>
<proteinExistence type="predicted"/>
<comment type="caution">
    <text evidence="1">The sequence shown here is derived from an EMBL/GenBank/DDBJ whole genome shotgun (WGS) entry which is preliminary data.</text>
</comment>
<gene>
    <name evidence="1" type="ORF">PLOB_00019308</name>
</gene>
<reference evidence="1 2" key="1">
    <citation type="submission" date="2022-05" db="EMBL/GenBank/DDBJ databases">
        <authorList>
            <consortium name="Genoscope - CEA"/>
            <person name="William W."/>
        </authorList>
    </citation>
    <scope>NUCLEOTIDE SEQUENCE [LARGE SCALE GENOMIC DNA]</scope>
</reference>
<keyword evidence="2" id="KW-1185">Reference proteome</keyword>
<dbReference type="InterPro" id="IPR027417">
    <property type="entry name" value="P-loop_NTPase"/>
</dbReference>
<sequence>MKVICAGLCKTGKTSLAKALRILGFTVFDSAEHRKFHLDQWFDVYFKGKSPDFAAMYKDIDAVADLPPVFWFQEIYKAFPDTQVILTLRDDEEIWVKSFSKQNEFDQTQGGLLNRLIIKWPYVIMHWIRRKPPVLQLRDTAMLTAAFGSLNSKSTVLFKKKYREHNERVQAVIPKDKLLIYNVNQGWKPLCTFLGCNVPALKFPRENVALSDSKHRLTARLQQRKRDAFVILAICALLVSFRLQKEAACKGYSRKRNTTLS</sequence>
<dbReference type="PANTHER" id="PTHR36978:SF4">
    <property type="entry name" value="P-LOOP CONTAINING NUCLEOSIDE TRIPHOSPHATE HYDROLASE PROTEIN"/>
    <property type="match status" value="1"/>
</dbReference>
<dbReference type="SUPFAM" id="SSF52540">
    <property type="entry name" value="P-loop containing nucleoside triphosphate hydrolases"/>
    <property type="match status" value="1"/>
</dbReference>
<dbReference type="Gene3D" id="3.40.50.300">
    <property type="entry name" value="P-loop containing nucleotide triphosphate hydrolases"/>
    <property type="match status" value="1"/>
</dbReference>
<evidence type="ECO:0000313" key="2">
    <source>
        <dbReference type="Proteomes" id="UP001159405"/>
    </source>
</evidence>
<protein>
    <submittedName>
        <fullName evidence="1">Uncharacterized protein</fullName>
    </submittedName>
</protein>
<dbReference type="Proteomes" id="UP001159405">
    <property type="component" value="Unassembled WGS sequence"/>
</dbReference>
<dbReference type="PANTHER" id="PTHR36978">
    <property type="entry name" value="P-LOOP CONTAINING NUCLEOTIDE TRIPHOSPHATE HYDROLASE"/>
    <property type="match status" value="1"/>
</dbReference>
<evidence type="ECO:0000313" key="1">
    <source>
        <dbReference type="EMBL" id="CAH3177429.1"/>
    </source>
</evidence>
<organism evidence="1 2">
    <name type="scientific">Porites lobata</name>
    <dbReference type="NCBI Taxonomy" id="104759"/>
    <lineage>
        <taxon>Eukaryota</taxon>
        <taxon>Metazoa</taxon>
        <taxon>Cnidaria</taxon>
        <taxon>Anthozoa</taxon>
        <taxon>Hexacorallia</taxon>
        <taxon>Scleractinia</taxon>
        <taxon>Fungiina</taxon>
        <taxon>Poritidae</taxon>
        <taxon>Porites</taxon>
    </lineage>
</organism>
<dbReference type="EMBL" id="CALNXK010000225">
    <property type="protein sequence ID" value="CAH3177429.1"/>
    <property type="molecule type" value="Genomic_DNA"/>
</dbReference>